<gene>
    <name evidence="1" type="ORF">H6P81_010680</name>
</gene>
<evidence type="ECO:0000313" key="2">
    <source>
        <dbReference type="Proteomes" id="UP000825729"/>
    </source>
</evidence>
<comment type="caution">
    <text evidence="1">The sequence shown here is derived from an EMBL/GenBank/DDBJ whole genome shotgun (WGS) entry which is preliminary data.</text>
</comment>
<dbReference type="AlphaFoldDB" id="A0AAV7ERJ4"/>
<evidence type="ECO:0000313" key="1">
    <source>
        <dbReference type="EMBL" id="KAG9450715.1"/>
    </source>
</evidence>
<accession>A0AAV7ERJ4</accession>
<dbReference type="Proteomes" id="UP000825729">
    <property type="component" value="Unassembled WGS sequence"/>
</dbReference>
<sequence>MTFGSAKASAPYCPPVSKKGCKRAVTPCTLLAQLQHMGSVAVPRLEGNPRRKQKKPTILYVEIPAHRSSFCPGMSPGWGSI</sequence>
<keyword evidence="2" id="KW-1185">Reference proteome</keyword>
<dbReference type="EMBL" id="JAINDJ010000004">
    <property type="protein sequence ID" value="KAG9450715.1"/>
    <property type="molecule type" value="Genomic_DNA"/>
</dbReference>
<reference evidence="1 2" key="1">
    <citation type="submission" date="2021-07" db="EMBL/GenBank/DDBJ databases">
        <title>The Aristolochia fimbriata genome: insights into angiosperm evolution, floral development and chemical biosynthesis.</title>
        <authorList>
            <person name="Jiao Y."/>
        </authorList>
    </citation>
    <scope>NUCLEOTIDE SEQUENCE [LARGE SCALE GENOMIC DNA]</scope>
    <source>
        <strain evidence="1">IBCAS-2021</strain>
        <tissue evidence="1">Leaf</tissue>
    </source>
</reference>
<name>A0AAV7ERJ4_ARIFI</name>
<organism evidence="1 2">
    <name type="scientific">Aristolochia fimbriata</name>
    <name type="common">White veined hardy Dutchman's pipe vine</name>
    <dbReference type="NCBI Taxonomy" id="158543"/>
    <lineage>
        <taxon>Eukaryota</taxon>
        <taxon>Viridiplantae</taxon>
        <taxon>Streptophyta</taxon>
        <taxon>Embryophyta</taxon>
        <taxon>Tracheophyta</taxon>
        <taxon>Spermatophyta</taxon>
        <taxon>Magnoliopsida</taxon>
        <taxon>Magnoliidae</taxon>
        <taxon>Piperales</taxon>
        <taxon>Aristolochiaceae</taxon>
        <taxon>Aristolochia</taxon>
    </lineage>
</organism>
<proteinExistence type="predicted"/>
<protein>
    <submittedName>
        <fullName evidence="1">Uncharacterized protein</fullName>
    </submittedName>
</protein>